<dbReference type="RefSeq" id="WP_167872473.1">
    <property type="nucleotide sequence ID" value="NZ_CP048852.1"/>
</dbReference>
<dbReference type="InterPro" id="IPR025139">
    <property type="entry name" value="DUF4062"/>
</dbReference>
<evidence type="ECO:0000256" key="1">
    <source>
        <dbReference type="SAM" id="Coils"/>
    </source>
</evidence>
<feature type="coiled-coil region" evidence="1">
    <location>
        <begin position="175"/>
        <end position="209"/>
    </location>
</feature>
<evidence type="ECO:0000313" key="4">
    <source>
        <dbReference type="Proteomes" id="UP000501914"/>
    </source>
</evidence>
<keyword evidence="1" id="KW-0175">Coiled coil</keyword>
<dbReference type="KEGG" id="bteq:G4P54_09410"/>
<dbReference type="EMBL" id="CP048852">
    <property type="protein sequence ID" value="QIW80009.1"/>
    <property type="molecule type" value="Genomic_DNA"/>
</dbReference>
<keyword evidence="4" id="KW-1185">Reference proteome</keyword>
<dbReference type="Proteomes" id="UP000501914">
    <property type="component" value="Chromosome"/>
</dbReference>
<protein>
    <submittedName>
        <fullName evidence="3">DUF4062 domain-containing protein</fullName>
    </submittedName>
</protein>
<dbReference type="Pfam" id="PF13271">
    <property type="entry name" value="DUF4062"/>
    <property type="match status" value="1"/>
</dbReference>
<dbReference type="AlphaFoldDB" id="A0A6H0WJ73"/>
<evidence type="ECO:0000259" key="2">
    <source>
        <dbReference type="Pfam" id="PF13271"/>
    </source>
</evidence>
<evidence type="ECO:0000313" key="3">
    <source>
        <dbReference type="EMBL" id="QIW80009.1"/>
    </source>
</evidence>
<name>A0A6H0WJ73_9BACI</name>
<reference evidence="3 4" key="1">
    <citation type="submission" date="2020-02" db="EMBL/GenBank/DDBJ databases">
        <title>Genome sequencing, annotation and comparative genomic analysis of Bacillus tequilensis EA-CB0015, an effective biological control agent against Pseudocercospora fijiensis in banana plants.</title>
        <authorList>
            <person name="Cuellar-Gaviria T.Z."/>
            <person name="Ju K.-S."/>
            <person name="Villegas-Escobar V."/>
        </authorList>
    </citation>
    <scope>NUCLEOTIDE SEQUENCE [LARGE SCALE GENOMIC DNA]</scope>
    <source>
        <strain evidence="3 4">EA-CB0015</strain>
    </source>
</reference>
<gene>
    <name evidence="3" type="ORF">G4P54_09410</name>
</gene>
<organism evidence="3 4">
    <name type="scientific">Bacillus tequilensis</name>
    <dbReference type="NCBI Taxonomy" id="227866"/>
    <lineage>
        <taxon>Bacteria</taxon>
        <taxon>Bacillati</taxon>
        <taxon>Bacillota</taxon>
        <taxon>Bacilli</taxon>
        <taxon>Bacillales</taxon>
        <taxon>Bacillaceae</taxon>
        <taxon>Bacillus</taxon>
    </lineage>
</organism>
<sequence length="327" mass="38014">MKKKFQVFVSSTYTDLVEERQVAVEAILNAGHIPAGMELFKAGDESQKETIKRWIDESDVYMLILGGRYGEIDDETGKSYTHWEYDYAGEVGKPRFAIVIQKDALEVKIQRFGSEVMEKKNPLKYEEFRKEVLAKISRFFSDEKDIKIAILESLKEQENNKNLKGWVSGENSANLENILRENLSLVKENINLKKRIEQMEQSINREKEFDGLSYEDIKNYLWEQKIEVPNSSDFGKIAGKEVSVFQIFIAHKKYFTIGITNQYGMDEGAKFLFFDVSPNLLIFNLLEKQIVAGGSYQRIHLSKIGEKFIARYEMERHKKNKNTRVTK</sequence>
<accession>A0A6H0WJ73</accession>
<proteinExistence type="predicted"/>
<feature type="domain" description="DUF4062" evidence="2">
    <location>
        <begin position="6"/>
        <end position="88"/>
    </location>
</feature>